<dbReference type="InterPro" id="IPR012336">
    <property type="entry name" value="Thioredoxin-like_fold"/>
</dbReference>
<dbReference type="GO" id="GO:0001401">
    <property type="term" value="C:SAM complex"/>
    <property type="evidence" value="ECO:0007669"/>
    <property type="project" value="TreeGrafter"/>
</dbReference>
<evidence type="ECO:0000259" key="1">
    <source>
        <dbReference type="Pfam" id="PF17171"/>
    </source>
</evidence>
<evidence type="ECO:0000313" key="3">
    <source>
        <dbReference type="EMBL" id="KAK0635573.1"/>
    </source>
</evidence>
<dbReference type="InterPro" id="IPR050931">
    <property type="entry name" value="Mito_Protein_Transport_Metaxin"/>
</dbReference>
<accession>A0AA40CFJ2</accession>
<dbReference type="EMBL" id="JAULSR010000001">
    <property type="protein sequence ID" value="KAK0635573.1"/>
    <property type="molecule type" value="Genomic_DNA"/>
</dbReference>
<dbReference type="GO" id="GO:0007005">
    <property type="term" value="P:mitochondrion organization"/>
    <property type="evidence" value="ECO:0007669"/>
    <property type="project" value="TreeGrafter"/>
</dbReference>
<feature type="domain" description="Metaxin glutathione S-transferase" evidence="1">
    <location>
        <begin position="205"/>
        <end position="247"/>
    </location>
</feature>
<dbReference type="Pfam" id="PF17171">
    <property type="entry name" value="GST_C_6"/>
    <property type="match status" value="1"/>
</dbReference>
<dbReference type="AlphaFoldDB" id="A0AA40CFJ2"/>
<comment type="caution">
    <text evidence="3">The sequence shown here is derived from an EMBL/GenBank/DDBJ whole genome shotgun (WGS) entry which is preliminary data.</text>
</comment>
<dbReference type="Proteomes" id="UP001174934">
    <property type="component" value="Unassembled WGS sequence"/>
</dbReference>
<dbReference type="Pfam" id="PF17172">
    <property type="entry name" value="GST_N_4"/>
    <property type="match status" value="1"/>
</dbReference>
<protein>
    <submittedName>
        <fullName evidence="3">Uncharacterized protein</fullName>
    </submittedName>
</protein>
<feature type="domain" description="Thioredoxin-like fold" evidence="2">
    <location>
        <begin position="70"/>
        <end position="108"/>
    </location>
</feature>
<evidence type="ECO:0000313" key="4">
    <source>
        <dbReference type="Proteomes" id="UP001174934"/>
    </source>
</evidence>
<dbReference type="PANTHER" id="PTHR12289:SF44">
    <property type="entry name" value="OUTER MEMBRANE PROTEIN (SAM35), PUTATIVE (AFU_ORTHOLOGUE AFUA_1G13180)-RELATED"/>
    <property type="match status" value="1"/>
</dbReference>
<reference evidence="3" key="1">
    <citation type="submission" date="2023-06" db="EMBL/GenBank/DDBJ databases">
        <title>Genome-scale phylogeny and comparative genomics of the fungal order Sordariales.</title>
        <authorList>
            <consortium name="Lawrence Berkeley National Laboratory"/>
            <person name="Hensen N."/>
            <person name="Bonometti L."/>
            <person name="Westerberg I."/>
            <person name="Brannstrom I.O."/>
            <person name="Guillou S."/>
            <person name="Cros-Aarteil S."/>
            <person name="Calhoun S."/>
            <person name="Haridas S."/>
            <person name="Kuo A."/>
            <person name="Mondo S."/>
            <person name="Pangilinan J."/>
            <person name="Riley R."/>
            <person name="LaButti K."/>
            <person name="Andreopoulos B."/>
            <person name="Lipzen A."/>
            <person name="Chen C."/>
            <person name="Yanf M."/>
            <person name="Daum C."/>
            <person name="Ng V."/>
            <person name="Clum A."/>
            <person name="Steindorff A."/>
            <person name="Ohm R."/>
            <person name="Martin F."/>
            <person name="Silar P."/>
            <person name="Natvig D."/>
            <person name="Lalanne C."/>
            <person name="Gautier V."/>
            <person name="Ament-velasquez S.L."/>
            <person name="Kruys A."/>
            <person name="Hutchinson M.I."/>
            <person name="Powell A.J."/>
            <person name="Barry K."/>
            <person name="Miller A.N."/>
            <person name="Grigoriev I.V."/>
            <person name="Debuchy R."/>
            <person name="Gladieux P."/>
            <person name="Thoren M.H."/>
            <person name="Johannesson H."/>
        </authorList>
    </citation>
    <scope>NUCLEOTIDE SEQUENCE</scope>
    <source>
        <strain evidence="3">SMH3391-2</strain>
    </source>
</reference>
<proteinExistence type="predicted"/>
<evidence type="ECO:0000259" key="2">
    <source>
        <dbReference type="Pfam" id="PF17172"/>
    </source>
</evidence>
<dbReference type="PANTHER" id="PTHR12289">
    <property type="entry name" value="METAXIN RELATED"/>
    <property type="match status" value="1"/>
</dbReference>
<keyword evidence="4" id="KW-1185">Reference proteome</keyword>
<name>A0AA40CFJ2_9PEZI</name>
<dbReference type="InterPro" id="IPR033468">
    <property type="entry name" value="Metaxin_GST"/>
</dbReference>
<organism evidence="3 4">
    <name type="scientific">Bombardia bombarda</name>
    <dbReference type="NCBI Taxonomy" id="252184"/>
    <lineage>
        <taxon>Eukaryota</taxon>
        <taxon>Fungi</taxon>
        <taxon>Dikarya</taxon>
        <taxon>Ascomycota</taxon>
        <taxon>Pezizomycotina</taxon>
        <taxon>Sordariomycetes</taxon>
        <taxon>Sordariomycetidae</taxon>
        <taxon>Sordariales</taxon>
        <taxon>Lasiosphaeriaceae</taxon>
        <taxon>Bombardia</taxon>
    </lineage>
</organism>
<sequence>MSAPATTTTPSRRLPVPRPLQKLFDCVPLLTYEANGLPARSQSATSGDLPTLYVFTSDEDARLGAPSFNPGCLKWQTFLRLAGVEFRILPSTNHASPTGSLPFLLPARTTDTKTAPEPETLRLDAYQALLDLPIRNAWLQALYLDSDQSALLDRLYIEPASSSRWIRTTLRHQLRRAAEQEILKTTSTPSSTTVDDKALYAAAWDAFNALAVLLAESETGWFFSSPAPTLFDASVFAYTHLMLQLLDAPDDDDEVHGGLMPPRSNLRRLGAMVRNAGSGELALHQRRVRELAWLEPAAVAVEGIL</sequence>
<gene>
    <name evidence="3" type="ORF">B0T17DRAFT_624314</name>
</gene>